<evidence type="ECO:0000313" key="1">
    <source>
        <dbReference type="EMBL" id="KAI5652696.1"/>
    </source>
</evidence>
<proteinExistence type="predicted"/>
<evidence type="ECO:0000313" key="2">
    <source>
        <dbReference type="Proteomes" id="UP001060085"/>
    </source>
</evidence>
<protein>
    <submittedName>
        <fullName evidence="1">Uncharacterized protein</fullName>
    </submittedName>
</protein>
<dbReference type="Proteomes" id="UP001060085">
    <property type="component" value="Linkage Group LG07"/>
</dbReference>
<sequence>MLSVNNFTLYLIQDFSTKQTCYRKQRPPFLNPFSMLSTNKRPKGYKKKSFLNSFHKIEVKRSIFKSMYAESHKHEINKSMFQDSHNIKVEYRKYVQDSHSNKVESQKLCSRKFLPSSIHKLGASFFLDSASLVCFRLNQVAWKNYLETYISLSFKFLLPNRRKPGVKLFYVSYGLRRLIERNTDMLKVPNFASI</sequence>
<dbReference type="EMBL" id="CM044707">
    <property type="protein sequence ID" value="KAI5652696.1"/>
    <property type="molecule type" value="Genomic_DNA"/>
</dbReference>
<accession>A0ACB9ZZJ6</accession>
<comment type="caution">
    <text evidence="1">The sequence shown here is derived from an EMBL/GenBank/DDBJ whole genome shotgun (WGS) entry which is preliminary data.</text>
</comment>
<gene>
    <name evidence="1" type="ORF">M9H77_29883</name>
</gene>
<name>A0ACB9ZZJ6_CATRO</name>
<reference evidence="2" key="1">
    <citation type="journal article" date="2023" name="Nat. Plants">
        <title>Single-cell RNA sequencing provides a high-resolution roadmap for understanding the multicellular compartmentation of specialized metabolism.</title>
        <authorList>
            <person name="Sun S."/>
            <person name="Shen X."/>
            <person name="Li Y."/>
            <person name="Li Y."/>
            <person name="Wang S."/>
            <person name="Li R."/>
            <person name="Zhang H."/>
            <person name="Shen G."/>
            <person name="Guo B."/>
            <person name="Wei J."/>
            <person name="Xu J."/>
            <person name="St-Pierre B."/>
            <person name="Chen S."/>
            <person name="Sun C."/>
        </authorList>
    </citation>
    <scope>NUCLEOTIDE SEQUENCE [LARGE SCALE GENOMIC DNA]</scope>
</reference>
<keyword evidence="2" id="KW-1185">Reference proteome</keyword>
<organism evidence="1 2">
    <name type="scientific">Catharanthus roseus</name>
    <name type="common">Madagascar periwinkle</name>
    <name type="synonym">Vinca rosea</name>
    <dbReference type="NCBI Taxonomy" id="4058"/>
    <lineage>
        <taxon>Eukaryota</taxon>
        <taxon>Viridiplantae</taxon>
        <taxon>Streptophyta</taxon>
        <taxon>Embryophyta</taxon>
        <taxon>Tracheophyta</taxon>
        <taxon>Spermatophyta</taxon>
        <taxon>Magnoliopsida</taxon>
        <taxon>eudicotyledons</taxon>
        <taxon>Gunneridae</taxon>
        <taxon>Pentapetalae</taxon>
        <taxon>asterids</taxon>
        <taxon>lamiids</taxon>
        <taxon>Gentianales</taxon>
        <taxon>Apocynaceae</taxon>
        <taxon>Rauvolfioideae</taxon>
        <taxon>Vinceae</taxon>
        <taxon>Catharanthinae</taxon>
        <taxon>Catharanthus</taxon>
    </lineage>
</organism>